<dbReference type="Proteomes" id="UP000095286">
    <property type="component" value="Unplaced"/>
</dbReference>
<dbReference type="WBParaSite" id="RSKR_0000110300.1">
    <property type="protein sequence ID" value="RSKR_0000110300.1"/>
    <property type="gene ID" value="RSKR_0000110300"/>
</dbReference>
<name>A0AC35TIX6_9BILA</name>
<sequence>MPFRVLPRERHACYDSTHDLTIAEQRIPVRVREEAGSSSARMPISYVTDEDAFGTARDYSSEEEQQSQRGSTVQGSDTENLTISDYQAAISNAEAKAKAIFNDVSTWKTLSEGNAFISYNEATNSYYIKATCEANTYLLYQISWIDQKNYNSQIKSSESLLTVDECTEIVYSVSNAAMLGHISSRDFLDIRRITYNPEQDIFNGVFVSIKSAIKPPDPTNKIIRGQNGINLIRISKIDETHSLYEWIFNSDIKGKVPVNLIKSGSKSFLQSYIKSLQKYIKTDGHKYSQNPYVQ</sequence>
<reference evidence="2" key="1">
    <citation type="submission" date="2016-11" db="UniProtKB">
        <authorList>
            <consortium name="WormBaseParasite"/>
        </authorList>
    </citation>
    <scope>IDENTIFICATION</scope>
    <source>
        <strain evidence="2">KR3021</strain>
    </source>
</reference>
<organism evidence="1 2">
    <name type="scientific">Rhabditophanes sp. KR3021</name>
    <dbReference type="NCBI Taxonomy" id="114890"/>
    <lineage>
        <taxon>Eukaryota</taxon>
        <taxon>Metazoa</taxon>
        <taxon>Ecdysozoa</taxon>
        <taxon>Nematoda</taxon>
        <taxon>Chromadorea</taxon>
        <taxon>Rhabditida</taxon>
        <taxon>Tylenchina</taxon>
        <taxon>Panagrolaimomorpha</taxon>
        <taxon>Strongyloidoidea</taxon>
        <taxon>Alloionematidae</taxon>
        <taxon>Rhabditophanes</taxon>
    </lineage>
</organism>
<accession>A0AC35TIX6</accession>
<evidence type="ECO:0000313" key="1">
    <source>
        <dbReference type="Proteomes" id="UP000095286"/>
    </source>
</evidence>
<evidence type="ECO:0000313" key="2">
    <source>
        <dbReference type="WBParaSite" id="RSKR_0000110300.1"/>
    </source>
</evidence>
<proteinExistence type="predicted"/>
<protein>
    <submittedName>
        <fullName evidence="2">START domain-containing protein</fullName>
    </submittedName>
</protein>